<gene>
    <name evidence="1" type="ORF">M6B38_410265</name>
</gene>
<sequence>MIQSFFTHNRYCWIQPANNCFPLSRNLTGFFPEVMDKLLTEAKIFFRFTCPSREVRTNL</sequence>
<organism evidence="1 2">
    <name type="scientific">Iris pallida</name>
    <name type="common">Sweet iris</name>
    <dbReference type="NCBI Taxonomy" id="29817"/>
    <lineage>
        <taxon>Eukaryota</taxon>
        <taxon>Viridiplantae</taxon>
        <taxon>Streptophyta</taxon>
        <taxon>Embryophyta</taxon>
        <taxon>Tracheophyta</taxon>
        <taxon>Spermatophyta</taxon>
        <taxon>Magnoliopsida</taxon>
        <taxon>Liliopsida</taxon>
        <taxon>Asparagales</taxon>
        <taxon>Iridaceae</taxon>
        <taxon>Iridoideae</taxon>
        <taxon>Irideae</taxon>
        <taxon>Iris</taxon>
    </lineage>
</organism>
<dbReference type="EMBL" id="JANAVB010027800">
    <property type="protein sequence ID" value="KAJ6817517.1"/>
    <property type="molecule type" value="Genomic_DNA"/>
</dbReference>
<reference evidence="1" key="2">
    <citation type="submission" date="2023-04" db="EMBL/GenBank/DDBJ databases">
        <authorList>
            <person name="Bruccoleri R.E."/>
            <person name="Oakeley E.J."/>
            <person name="Faust A.-M."/>
            <person name="Dessus-Babus S."/>
            <person name="Altorfer M."/>
            <person name="Burckhardt D."/>
            <person name="Oertli M."/>
            <person name="Naumann U."/>
            <person name="Petersen F."/>
            <person name="Wong J."/>
        </authorList>
    </citation>
    <scope>NUCLEOTIDE SEQUENCE</scope>
    <source>
        <strain evidence="1">GSM-AAB239-AS_SAM_17_03QT</strain>
        <tissue evidence="1">Leaf</tissue>
    </source>
</reference>
<evidence type="ECO:0000313" key="1">
    <source>
        <dbReference type="EMBL" id="KAJ6817517.1"/>
    </source>
</evidence>
<proteinExistence type="predicted"/>
<dbReference type="AlphaFoldDB" id="A0AAX6FM72"/>
<comment type="caution">
    <text evidence="1">The sequence shown here is derived from an EMBL/GenBank/DDBJ whole genome shotgun (WGS) entry which is preliminary data.</text>
</comment>
<name>A0AAX6FM72_IRIPA</name>
<keyword evidence="2" id="KW-1185">Reference proteome</keyword>
<accession>A0AAX6FM72</accession>
<protein>
    <submittedName>
        <fullName evidence="1">BTB/POZ domain-containing proteinisoform X1</fullName>
    </submittedName>
</protein>
<evidence type="ECO:0000313" key="2">
    <source>
        <dbReference type="Proteomes" id="UP001140949"/>
    </source>
</evidence>
<dbReference type="Proteomes" id="UP001140949">
    <property type="component" value="Unassembled WGS sequence"/>
</dbReference>
<reference evidence="1" key="1">
    <citation type="journal article" date="2023" name="GigaByte">
        <title>Genome assembly of the bearded iris, Iris pallida Lam.</title>
        <authorList>
            <person name="Bruccoleri R.E."/>
            <person name="Oakeley E.J."/>
            <person name="Faust A.M.E."/>
            <person name="Altorfer M."/>
            <person name="Dessus-Babus S."/>
            <person name="Burckhardt D."/>
            <person name="Oertli M."/>
            <person name="Naumann U."/>
            <person name="Petersen F."/>
            <person name="Wong J."/>
        </authorList>
    </citation>
    <scope>NUCLEOTIDE SEQUENCE</scope>
    <source>
        <strain evidence="1">GSM-AAB239-AS_SAM_17_03QT</strain>
    </source>
</reference>